<organism evidence="6 7">
    <name type="scientific">Bordetella ansorpii</name>
    <dbReference type="NCBI Taxonomy" id="288768"/>
    <lineage>
        <taxon>Bacteria</taxon>
        <taxon>Pseudomonadati</taxon>
        <taxon>Pseudomonadota</taxon>
        <taxon>Betaproteobacteria</taxon>
        <taxon>Burkholderiales</taxon>
        <taxon>Alcaligenaceae</taxon>
        <taxon>Bordetella</taxon>
    </lineage>
</organism>
<dbReference type="GO" id="GO:0005829">
    <property type="term" value="C:cytosol"/>
    <property type="evidence" value="ECO:0007669"/>
    <property type="project" value="TreeGrafter"/>
</dbReference>
<dbReference type="InterPro" id="IPR018490">
    <property type="entry name" value="cNMP-bd_dom_sf"/>
</dbReference>
<dbReference type="EMBL" id="FKIF01000002">
    <property type="protein sequence ID" value="SAI66440.1"/>
    <property type="molecule type" value="Genomic_DNA"/>
</dbReference>
<dbReference type="PANTHER" id="PTHR24567">
    <property type="entry name" value="CRP FAMILY TRANSCRIPTIONAL REGULATORY PROTEIN"/>
    <property type="match status" value="1"/>
</dbReference>
<dbReference type="PROSITE" id="PS51063">
    <property type="entry name" value="HTH_CRP_2"/>
    <property type="match status" value="1"/>
</dbReference>
<evidence type="ECO:0000256" key="1">
    <source>
        <dbReference type="ARBA" id="ARBA00023015"/>
    </source>
</evidence>
<evidence type="ECO:0000313" key="6">
    <source>
        <dbReference type="EMBL" id="SAI66440.1"/>
    </source>
</evidence>
<keyword evidence="3" id="KW-0804">Transcription</keyword>
<dbReference type="GO" id="GO:0003677">
    <property type="term" value="F:DNA binding"/>
    <property type="evidence" value="ECO:0007669"/>
    <property type="project" value="UniProtKB-KW"/>
</dbReference>
<dbReference type="InterPro" id="IPR036388">
    <property type="entry name" value="WH-like_DNA-bd_sf"/>
</dbReference>
<feature type="domain" description="Cyclic nucleotide-binding" evidence="4">
    <location>
        <begin position="56"/>
        <end position="114"/>
    </location>
</feature>
<dbReference type="Gene3D" id="2.60.120.10">
    <property type="entry name" value="Jelly Rolls"/>
    <property type="match status" value="1"/>
</dbReference>
<dbReference type="Pfam" id="PF13545">
    <property type="entry name" value="HTH_Crp_2"/>
    <property type="match status" value="1"/>
</dbReference>
<evidence type="ECO:0000256" key="2">
    <source>
        <dbReference type="ARBA" id="ARBA00023125"/>
    </source>
</evidence>
<dbReference type="PROSITE" id="PS50042">
    <property type="entry name" value="CNMP_BINDING_3"/>
    <property type="match status" value="1"/>
</dbReference>
<protein>
    <submittedName>
        <fullName evidence="6">Transcriptional regulator</fullName>
    </submittedName>
</protein>
<dbReference type="PROSITE" id="PS51257">
    <property type="entry name" value="PROKAR_LIPOPROTEIN"/>
    <property type="match status" value="1"/>
</dbReference>
<keyword evidence="7" id="KW-1185">Reference proteome</keyword>
<dbReference type="CDD" id="cd00038">
    <property type="entry name" value="CAP_ED"/>
    <property type="match status" value="1"/>
</dbReference>
<dbReference type="PANTHER" id="PTHR24567:SF75">
    <property type="entry name" value="FUMARATE AND NITRATE REDUCTION REGULATORY PROTEIN"/>
    <property type="match status" value="1"/>
</dbReference>
<reference evidence="6 7" key="1">
    <citation type="submission" date="2016-04" db="EMBL/GenBank/DDBJ databases">
        <authorList>
            <consortium name="Pathogen Informatics"/>
        </authorList>
    </citation>
    <scope>NUCLEOTIDE SEQUENCE [LARGE SCALE GENOMIC DNA]</scope>
    <source>
        <strain evidence="6 7">H050680373</strain>
    </source>
</reference>
<dbReference type="InterPro" id="IPR036390">
    <property type="entry name" value="WH_DNA-bd_sf"/>
</dbReference>
<dbReference type="CDD" id="cd00092">
    <property type="entry name" value="HTH_CRP"/>
    <property type="match status" value="1"/>
</dbReference>
<dbReference type="SMART" id="SM00419">
    <property type="entry name" value="HTH_CRP"/>
    <property type="match status" value="1"/>
</dbReference>
<dbReference type="InterPro" id="IPR050397">
    <property type="entry name" value="Env_Response_Regulators"/>
</dbReference>
<dbReference type="InterPro" id="IPR000595">
    <property type="entry name" value="cNMP-bd_dom"/>
</dbReference>
<keyword evidence="2" id="KW-0238">DNA-binding</keyword>
<dbReference type="PRINTS" id="PR00034">
    <property type="entry name" value="HTHCRP"/>
</dbReference>
<dbReference type="Proteomes" id="UP000076848">
    <property type="component" value="Unassembled WGS sequence"/>
</dbReference>
<accession>A0A157S7N0</accession>
<evidence type="ECO:0000256" key="3">
    <source>
        <dbReference type="ARBA" id="ARBA00023163"/>
    </source>
</evidence>
<gene>
    <name evidence="6" type="primary">btr_1</name>
    <name evidence="6" type="ORF">SAMEA3906486_00968</name>
</gene>
<dbReference type="Gene3D" id="1.10.10.10">
    <property type="entry name" value="Winged helix-like DNA-binding domain superfamily/Winged helix DNA-binding domain"/>
    <property type="match status" value="1"/>
</dbReference>
<evidence type="ECO:0000259" key="4">
    <source>
        <dbReference type="PROSITE" id="PS50042"/>
    </source>
</evidence>
<evidence type="ECO:0000313" key="7">
    <source>
        <dbReference type="Proteomes" id="UP000076848"/>
    </source>
</evidence>
<dbReference type="SUPFAM" id="SSF51206">
    <property type="entry name" value="cAMP-binding domain-like"/>
    <property type="match status" value="1"/>
</dbReference>
<feature type="domain" description="HTH crp-type" evidence="5">
    <location>
        <begin position="178"/>
        <end position="251"/>
    </location>
</feature>
<dbReference type="SMART" id="SM00100">
    <property type="entry name" value="cNMP"/>
    <property type="match status" value="1"/>
</dbReference>
<dbReference type="Pfam" id="PF00027">
    <property type="entry name" value="cNMP_binding"/>
    <property type="match status" value="1"/>
</dbReference>
<keyword evidence="1" id="KW-0805">Transcription regulation</keyword>
<dbReference type="SUPFAM" id="SSF46785">
    <property type="entry name" value="Winged helix' DNA-binding domain"/>
    <property type="match status" value="1"/>
</dbReference>
<dbReference type="STRING" id="288768.SAMEA3906486_00968"/>
<proteinExistence type="predicted"/>
<dbReference type="AlphaFoldDB" id="A0A157S7N0"/>
<evidence type="ECO:0000259" key="5">
    <source>
        <dbReference type="PROSITE" id="PS51063"/>
    </source>
</evidence>
<sequence length="256" mass="28577">MVTTQRPTQAFAMLPLTLSSCPGAAPRSADPVACSNCALRDVCMPDDLTPADFERLDALVCASRKVSRGETLYRQGDAFRNLYAIKAGAFKTVVTLRDGREQITGFHIAGEPLGLDGIHASEHTADAVALEDGMLCIIPYGRLERLCGEMRAMQRHLHRLMSGEIVRASQLMALLGSMRAEERVSAFLLNLSQRLRAVRHADMEFKLRMSREEIGSYLGMKLETVSRMLSRFQDEKLIEVRGKLIRILDADRLQRV</sequence>
<dbReference type="GO" id="GO:0003700">
    <property type="term" value="F:DNA-binding transcription factor activity"/>
    <property type="evidence" value="ECO:0007669"/>
    <property type="project" value="TreeGrafter"/>
</dbReference>
<dbReference type="InterPro" id="IPR014710">
    <property type="entry name" value="RmlC-like_jellyroll"/>
</dbReference>
<dbReference type="FunFam" id="1.10.10.10:FF:000028">
    <property type="entry name" value="Fumarate/nitrate reduction transcriptional regulator Fnr"/>
    <property type="match status" value="1"/>
</dbReference>
<name>A0A157S7N0_9BORD</name>
<dbReference type="InterPro" id="IPR012318">
    <property type="entry name" value="HTH_CRP"/>
</dbReference>